<comment type="caution">
    <text evidence="4">The sequence shown here is derived from an EMBL/GenBank/DDBJ whole genome shotgun (WGS) entry which is preliminary data.</text>
</comment>
<dbReference type="InterPro" id="IPR012341">
    <property type="entry name" value="6hp_glycosidase-like_sf"/>
</dbReference>
<dbReference type="AlphaFoldDB" id="A0AAV4ZTJ8"/>
<evidence type="ECO:0000259" key="2">
    <source>
        <dbReference type="Pfam" id="PF06202"/>
    </source>
</evidence>
<feature type="domain" description="Glycogen debranching enzyme C-terminal" evidence="2">
    <location>
        <begin position="294"/>
        <end position="651"/>
    </location>
</feature>
<proteinExistence type="predicted"/>
<evidence type="ECO:0000256" key="1">
    <source>
        <dbReference type="SAM" id="MobiDB-lite"/>
    </source>
</evidence>
<dbReference type="Proteomes" id="UP001055247">
    <property type="component" value="Unassembled WGS sequence"/>
</dbReference>
<dbReference type="InterPro" id="IPR032790">
    <property type="entry name" value="GDE_C"/>
</dbReference>
<sequence length="661" mass="71934">MRLRTPDAARTERDTGMPDAIPLPGEAFEWLEADGLGGFASGTVSGVRTRRYHALLLTAANPPTGRTVLVNGIEAWIETAAGHTDLSAQRYLPDVIHPRGFERITSFTHEPWPSWTFGLPDGTEITQEILVDPDACDTLLRWRRISGAGPCTLVVVPLLSGRDYHSLQTANPAFDFKPQIGGAETGTCVTWHPYPDRPAISALTTGTYRHEPDWYRQFLYAAERARGLDCVEDLAAPGSFRFDLAGPEPGLMLLRAGESGPVRVRALADRMIAAARATRAGPDLRRSALSYRVDRGRGSTLVAGFPWFTDWGRDTFIALRGLLLATGELDTAESILRAWAGVVSEGMMPNRFPDSGEVPEYNSVDASLWYVVSVYDFLAACRLVGRSVQSEPALRTACLAILDGYAAGTRFGIRADADGLIAAGQPGWQLTWMDAKVGDWVVTPRIGKPVEIQALWINALHIAATLWEPRFSEAETAARASFAQKFPNPVGGLFDVVDVDHVPGTHDAAVRPNQIFCVGGLPFPLLTGELAKSVVDAVEHRLLTPLGLRTLSPDDPAYAGHYGGDARTRDGAYHQGTVWPWLLGPFVDAWLSVRGRSEAALTEGRARFLPPLEQHLGEAGLGHVSEVADGDAPYRPGGCPFQAWSLGEYIRLRRMLGLKAF</sequence>
<evidence type="ECO:0000259" key="3">
    <source>
        <dbReference type="Pfam" id="PF12439"/>
    </source>
</evidence>
<dbReference type="EMBL" id="BPQO01000033">
    <property type="protein sequence ID" value="GJD91894.1"/>
    <property type="molecule type" value="Genomic_DNA"/>
</dbReference>
<dbReference type="Pfam" id="PF06202">
    <property type="entry name" value="GDE_C"/>
    <property type="match status" value="1"/>
</dbReference>
<dbReference type="GO" id="GO:0004134">
    <property type="term" value="F:4-alpha-glucanotransferase activity"/>
    <property type="evidence" value="ECO:0007669"/>
    <property type="project" value="InterPro"/>
</dbReference>
<dbReference type="Gene3D" id="1.50.10.10">
    <property type="match status" value="1"/>
</dbReference>
<dbReference type="SUPFAM" id="SSF48208">
    <property type="entry name" value="Six-hairpin glycosidases"/>
    <property type="match status" value="1"/>
</dbReference>
<dbReference type="Pfam" id="PF12439">
    <property type="entry name" value="GDE_N"/>
    <property type="match status" value="1"/>
</dbReference>
<evidence type="ECO:0000313" key="4">
    <source>
        <dbReference type="EMBL" id="GJD91894.1"/>
    </source>
</evidence>
<dbReference type="InterPro" id="IPR024742">
    <property type="entry name" value="Glycogen_debranch_N"/>
</dbReference>
<dbReference type="InterPro" id="IPR010401">
    <property type="entry name" value="AGL/Gdb1"/>
</dbReference>
<name>A0AAV4ZTJ8_9HYPH</name>
<gene>
    <name evidence="4" type="ORF">BHAOGJBA_5447</name>
</gene>
<organism evidence="4 5">
    <name type="scientific">Methylobacterium hispanicum</name>
    <dbReference type="NCBI Taxonomy" id="270350"/>
    <lineage>
        <taxon>Bacteria</taxon>
        <taxon>Pseudomonadati</taxon>
        <taxon>Pseudomonadota</taxon>
        <taxon>Alphaproteobacteria</taxon>
        <taxon>Hyphomicrobiales</taxon>
        <taxon>Methylobacteriaceae</taxon>
        <taxon>Methylobacterium</taxon>
    </lineage>
</organism>
<accession>A0AAV4ZTJ8</accession>
<feature type="domain" description="Glycogen debranching enzyme bacterial and archaeal type N-terminal" evidence="3">
    <location>
        <begin position="29"/>
        <end position="246"/>
    </location>
</feature>
<protein>
    <recommendedName>
        <fullName evidence="6">Glycogen debranching protein</fullName>
    </recommendedName>
</protein>
<dbReference type="GO" id="GO:0005980">
    <property type="term" value="P:glycogen catabolic process"/>
    <property type="evidence" value="ECO:0007669"/>
    <property type="project" value="InterPro"/>
</dbReference>
<feature type="compositionally biased region" description="Basic and acidic residues" evidence="1">
    <location>
        <begin position="1"/>
        <end position="16"/>
    </location>
</feature>
<reference evidence="4" key="1">
    <citation type="journal article" date="2016" name="Front. Microbiol.">
        <title>Genome Sequence of the Piezophilic, Mesophilic Sulfate-Reducing Bacterium Desulfovibrio indicus J2T.</title>
        <authorList>
            <person name="Cao J."/>
            <person name="Maignien L."/>
            <person name="Shao Z."/>
            <person name="Alain K."/>
            <person name="Jebbar M."/>
        </authorList>
    </citation>
    <scope>NUCLEOTIDE SEQUENCE</scope>
    <source>
        <strain evidence="4">DSM 16372</strain>
    </source>
</reference>
<evidence type="ECO:0008006" key="6">
    <source>
        <dbReference type="Google" id="ProtNLM"/>
    </source>
</evidence>
<dbReference type="PANTHER" id="PTHR10569:SF2">
    <property type="entry name" value="GLYCOGEN DEBRANCHING ENZYME"/>
    <property type="match status" value="1"/>
</dbReference>
<dbReference type="InterPro" id="IPR008928">
    <property type="entry name" value="6-hairpin_glycosidase_sf"/>
</dbReference>
<dbReference type="GO" id="GO:0004135">
    <property type="term" value="F:amylo-alpha-1,6-glucosidase activity"/>
    <property type="evidence" value="ECO:0007669"/>
    <property type="project" value="InterPro"/>
</dbReference>
<evidence type="ECO:0000313" key="5">
    <source>
        <dbReference type="Proteomes" id="UP001055247"/>
    </source>
</evidence>
<feature type="region of interest" description="Disordered" evidence="1">
    <location>
        <begin position="1"/>
        <end position="20"/>
    </location>
</feature>
<keyword evidence="5" id="KW-1185">Reference proteome</keyword>
<dbReference type="PANTHER" id="PTHR10569">
    <property type="entry name" value="GLYCOGEN DEBRANCHING ENZYME"/>
    <property type="match status" value="1"/>
</dbReference>
<reference evidence="4" key="2">
    <citation type="submission" date="2021-08" db="EMBL/GenBank/DDBJ databases">
        <authorList>
            <person name="Tani A."/>
            <person name="Ola A."/>
            <person name="Ogura Y."/>
            <person name="Katsura K."/>
            <person name="Hayashi T."/>
        </authorList>
    </citation>
    <scope>NUCLEOTIDE SEQUENCE</scope>
    <source>
        <strain evidence="4">DSM 16372</strain>
    </source>
</reference>